<feature type="compositionally biased region" description="Low complexity" evidence="6">
    <location>
        <begin position="661"/>
        <end position="676"/>
    </location>
</feature>
<keyword evidence="5" id="KW-0498">Mitosis</keyword>
<dbReference type="InterPro" id="IPR011989">
    <property type="entry name" value="ARM-like"/>
</dbReference>
<dbReference type="Pfam" id="PF12348">
    <property type="entry name" value="CLASP_N"/>
    <property type="match status" value="1"/>
</dbReference>
<reference evidence="8" key="1">
    <citation type="submission" date="2023-02" db="EMBL/GenBank/DDBJ databases">
        <title>Identification and recombinant expression of a fungal hydrolase from Papiliotrema laurentii that hydrolyzes apple cutin and clears colloidal polyester polyurethane.</title>
        <authorList>
            <consortium name="DOE Joint Genome Institute"/>
            <person name="Roman V.A."/>
            <person name="Bojanowski C."/>
            <person name="Crable B.R."/>
            <person name="Wagner D.N."/>
            <person name="Hung C.S."/>
            <person name="Nadeau L.J."/>
            <person name="Schratz L."/>
            <person name="Haridas S."/>
            <person name="Pangilinan J."/>
            <person name="Lipzen A."/>
            <person name="Na H."/>
            <person name="Yan M."/>
            <person name="Ng V."/>
            <person name="Grigoriev I.V."/>
            <person name="Spatafora J.W."/>
            <person name="Barlow D."/>
            <person name="Biffinger J."/>
            <person name="Kelley-Loughnane N."/>
            <person name="Varaljay V.A."/>
            <person name="Crookes-Goodson W.J."/>
        </authorList>
    </citation>
    <scope>NUCLEOTIDE SEQUENCE</scope>
    <source>
        <strain evidence="8">5307AH</strain>
    </source>
</reference>
<keyword evidence="4" id="KW-0493">Microtubule</keyword>
<keyword evidence="3" id="KW-0132">Cell division</keyword>
<dbReference type="GO" id="GO:1990023">
    <property type="term" value="C:mitotic spindle midzone"/>
    <property type="evidence" value="ECO:0007669"/>
    <property type="project" value="TreeGrafter"/>
</dbReference>
<comment type="similarity">
    <text evidence="2">Belongs to the CLASP family.</text>
</comment>
<dbReference type="GO" id="GO:0008017">
    <property type="term" value="F:microtubule binding"/>
    <property type="evidence" value="ECO:0007669"/>
    <property type="project" value="TreeGrafter"/>
</dbReference>
<comment type="subcellular location">
    <subcellularLocation>
        <location evidence="1">Cytoplasm</location>
        <location evidence="1">Cytoskeleton</location>
        <location evidence="1">Spindle</location>
    </subcellularLocation>
</comment>
<dbReference type="InterPro" id="IPR016024">
    <property type="entry name" value="ARM-type_fold"/>
</dbReference>
<accession>A0AAD9L9A9</accession>
<dbReference type="EMBL" id="JAODAN010000001">
    <property type="protein sequence ID" value="KAK1927908.1"/>
    <property type="molecule type" value="Genomic_DNA"/>
</dbReference>
<keyword evidence="5" id="KW-0131">Cell cycle</keyword>
<feature type="region of interest" description="Disordered" evidence="6">
    <location>
        <begin position="559"/>
        <end position="726"/>
    </location>
</feature>
<sequence>MSASRLLGDDDIQSFIDKLKQSDTDKKVDQIQFFGLTLEDASELSPNALDGLTLTIAPLLKSSSQLLITSILTSFLPFYIPLLPTTPTQHLHLALVQLLPGIVEKLNDPKERIHSASNTCVALFGRKCYEAEPAPTLSTSTVKGKEKEGLVGFWERHVRETMTGKGWRGKVEVMKMLLSLRKESRLSLKPWLSPLVDLLEDGDGNVRDQARETVVALLAPSSTPPAARMELKKLLQTRNVRKGIAEGILARVFATDPAPESTLENESARPTSVSTEEIDVVHVASGKDLENEFAQMAPHFEGKETEHNWLPREKSLIRIRGLLRGQAHVKHLDSFLAGMKMGIAEGISKTLLSLRTTVAQQACALVQELAEHLGSAYDPFVENLLPVLAKMAGFTKKIIAEKSQRCVTAIITHCTVHPRIFVAHITAGIDDKNVQTRQYSTSHLKTFIDIHAKRSTSAIEHTPAVLDTIETAVKKGLADVNPQVRETMRLAFWSFHAVWPTRAQGIMENLDGTARKQLEKANPQGNGSSTATARPAKKPTASSAMSALLAEKRRAKAAELAAGRAMDRAVSSPVPTSPSVEMRLRSTSYTAQPADESPRGYEPASPTPAPAALGIIPRQDQLGSTDSPTKVSPIHSPPPDAVTPSRPSAPRISLPRDESDSSLPTEPSSSTPTRSDPAVRHVAPQTLQVRGQASPVTPARDTSLPAKFSFVTPNRNGSSRAVWEDSPRPEAMTPLLFAQLKERKHERTWWLKRQELMDKASPLKSASASPDPVEAILPDIQALENGSPSLRTLQKLVLFAEQPGEAWKESRVFDRIFDGLMSFLDPTRPIELLEQGLVLLWEMVRNQWAMFEDRDDALVDALFRLRASSNLIIHESVNSLISLLGEVSEPLFFSAVLQSALKRYLLSHPADAPAAAGVSKGTDARASGYLFGLTGIGMCVLKMPADVVRVEAPLLAPLISDALSQDESISRRAANVLILAIQAVILDSHATLGMLHLTEYQENLAVYLMEKNGLRGDDLGHSAEQREKVVGEMVGLLGKATREV</sequence>
<evidence type="ECO:0000256" key="4">
    <source>
        <dbReference type="ARBA" id="ARBA00022701"/>
    </source>
</evidence>
<dbReference type="GO" id="GO:0005876">
    <property type="term" value="C:spindle microtubule"/>
    <property type="evidence" value="ECO:0007669"/>
    <property type="project" value="TreeGrafter"/>
</dbReference>
<evidence type="ECO:0000256" key="6">
    <source>
        <dbReference type="SAM" id="MobiDB-lite"/>
    </source>
</evidence>
<comment type="caution">
    <text evidence="8">The sequence shown here is derived from an EMBL/GenBank/DDBJ whole genome shotgun (WGS) entry which is preliminary data.</text>
</comment>
<evidence type="ECO:0000259" key="7">
    <source>
        <dbReference type="SMART" id="SM01349"/>
    </source>
</evidence>
<dbReference type="PANTHER" id="PTHR21567">
    <property type="entry name" value="CLASP"/>
    <property type="match status" value="1"/>
</dbReference>
<dbReference type="InterPro" id="IPR024395">
    <property type="entry name" value="CLASP_N_dom"/>
</dbReference>
<dbReference type="PANTHER" id="PTHR21567:SF9">
    <property type="entry name" value="CLIP-ASSOCIATING PROTEIN"/>
    <property type="match status" value="1"/>
</dbReference>
<evidence type="ECO:0000256" key="5">
    <source>
        <dbReference type="ARBA" id="ARBA00022776"/>
    </source>
</evidence>
<dbReference type="GO" id="GO:0005815">
    <property type="term" value="C:microtubule organizing center"/>
    <property type="evidence" value="ECO:0007669"/>
    <property type="project" value="TreeGrafter"/>
</dbReference>
<keyword evidence="9" id="KW-1185">Reference proteome</keyword>
<evidence type="ECO:0000313" key="8">
    <source>
        <dbReference type="EMBL" id="KAK1927908.1"/>
    </source>
</evidence>
<proteinExistence type="inferred from homology"/>
<name>A0AAD9L9A9_PAPLA</name>
<organism evidence="8 9">
    <name type="scientific">Papiliotrema laurentii</name>
    <name type="common">Cryptococcus laurentii</name>
    <dbReference type="NCBI Taxonomy" id="5418"/>
    <lineage>
        <taxon>Eukaryota</taxon>
        <taxon>Fungi</taxon>
        <taxon>Dikarya</taxon>
        <taxon>Basidiomycota</taxon>
        <taxon>Agaricomycotina</taxon>
        <taxon>Tremellomycetes</taxon>
        <taxon>Tremellales</taxon>
        <taxon>Rhynchogastremaceae</taxon>
        <taxon>Papiliotrema</taxon>
    </lineage>
</organism>
<dbReference type="GO" id="GO:0051301">
    <property type="term" value="P:cell division"/>
    <property type="evidence" value="ECO:0007669"/>
    <property type="project" value="UniProtKB-KW"/>
</dbReference>
<feature type="compositionally biased region" description="Low complexity" evidence="6">
    <location>
        <begin position="559"/>
        <end position="580"/>
    </location>
</feature>
<feature type="compositionally biased region" description="Polar residues" evidence="6">
    <location>
        <begin position="685"/>
        <end position="695"/>
    </location>
</feature>
<feature type="compositionally biased region" description="Polar residues" evidence="6">
    <location>
        <begin position="621"/>
        <end position="630"/>
    </location>
</feature>
<dbReference type="SUPFAM" id="SSF48371">
    <property type="entry name" value="ARM repeat"/>
    <property type="match status" value="1"/>
</dbReference>
<dbReference type="Proteomes" id="UP001182556">
    <property type="component" value="Unassembled WGS sequence"/>
</dbReference>
<feature type="compositionally biased region" description="Low complexity" evidence="6">
    <location>
        <begin position="530"/>
        <end position="541"/>
    </location>
</feature>
<dbReference type="GO" id="GO:0005881">
    <property type="term" value="C:cytoplasmic microtubule"/>
    <property type="evidence" value="ECO:0007669"/>
    <property type="project" value="TreeGrafter"/>
</dbReference>
<feature type="domain" description="TOG" evidence="7">
    <location>
        <begin position="2"/>
        <end position="258"/>
    </location>
</feature>
<dbReference type="InterPro" id="IPR034085">
    <property type="entry name" value="TOG"/>
</dbReference>
<evidence type="ECO:0000256" key="3">
    <source>
        <dbReference type="ARBA" id="ARBA00022618"/>
    </source>
</evidence>
<feature type="domain" description="TOG" evidence="7">
    <location>
        <begin position="288"/>
        <end position="531"/>
    </location>
</feature>
<evidence type="ECO:0000313" key="9">
    <source>
        <dbReference type="Proteomes" id="UP001182556"/>
    </source>
</evidence>
<dbReference type="GO" id="GO:0090307">
    <property type="term" value="P:mitotic spindle assembly"/>
    <property type="evidence" value="ECO:0007669"/>
    <property type="project" value="TreeGrafter"/>
</dbReference>
<dbReference type="Gene3D" id="1.25.10.10">
    <property type="entry name" value="Leucine-rich Repeat Variant"/>
    <property type="match status" value="2"/>
</dbReference>
<dbReference type="SMART" id="SM01349">
    <property type="entry name" value="TOG"/>
    <property type="match status" value="2"/>
</dbReference>
<protein>
    <submittedName>
        <fullName evidence="8">Clasp N terminal-domain-containing protein</fullName>
    </submittedName>
</protein>
<feature type="region of interest" description="Disordered" evidence="6">
    <location>
        <begin position="519"/>
        <end position="544"/>
    </location>
</feature>
<evidence type="ECO:0000256" key="1">
    <source>
        <dbReference type="ARBA" id="ARBA00004186"/>
    </source>
</evidence>
<dbReference type="AlphaFoldDB" id="A0AAD9L9A9"/>
<gene>
    <name evidence="8" type="ORF">DB88DRAFT_479741</name>
</gene>
<evidence type="ECO:0000256" key="2">
    <source>
        <dbReference type="ARBA" id="ARBA00009549"/>
    </source>
</evidence>